<dbReference type="AlphaFoldDB" id="A0A544TPD9"/>
<keyword evidence="1" id="KW-0472">Membrane</keyword>
<dbReference type="RefSeq" id="WP_142643017.1">
    <property type="nucleotide sequence ID" value="NZ_VDGI01000014.1"/>
</dbReference>
<feature type="transmembrane region" description="Helical" evidence="1">
    <location>
        <begin position="46"/>
        <end position="65"/>
    </location>
</feature>
<keyword evidence="1" id="KW-1133">Transmembrane helix</keyword>
<comment type="caution">
    <text evidence="2">The sequence shown here is derived from an EMBL/GenBank/DDBJ whole genome shotgun (WGS) entry which is preliminary data.</text>
</comment>
<dbReference type="EMBL" id="VDGI01000014">
    <property type="protein sequence ID" value="TQR19320.1"/>
    <property type="molecule type" value="Genomic_DNA"/>
</dbReference>
<sequence>MRKNWSSYVWKLLWAVGLIALLIISYDLEIKVKNHVATTFRPLPYIWFQFIASFVLGIYLSLLFIKVWLVKWNWALILCVTLPLLIIASYFPIIVTTFESTSLDPNNYSVPFPYWMMKVNLHGIPSIVAGLTLMVGLFSKTAKRKINELRALKSSIDSYK</sequence>
<feature type="transmembrane region" description="Helical" evidence="1">
    <location>
        <begin position="72"/>
        <end position="95"/>
    </location>
</feature>
<organism evidence="2 3">
    <name type="scientific">Psychrobacillus vulpis</name>
    <dbReference type="NCBI Taxonomy" id="2325572"/>
    <lineage>
        <taxon>Bacteria</taxon>
        <taxon>Bacillati</taxon>
        <taxon>Bacillota</taxon>
        <taxon>Bacilli</taxon>
        <taxon>Bacillales</taxon>
        <taxon>Bacillaceae</taxon>
        <taxon>Psychrobacillus</taxon>
    </lineage>
</organism>
<reference evidence="2 3" key="1">
    <citation type="submission" date="2019-06" db="EMBL/GenBank/DDBJ databases">
        <title>Psychrobacillus vulpis sp. nov., a new species isolated from feces of a red fox that inhabits in The Tablas de Daimiel Natural Park, Albacete, Spain.</title>
        <authorList>
            <person name="Rodriguez M."/>
            <person name="Reina J.C."/>
            <person name="Bejar V."/>
            <person name="Llamas I."/>
        </authorList>
    </citation>
    <scope>NUCLEOTIDE SEQUENCE [LARGE SCALE GENOMIC DNA]</scope>
    <source>
        <strain evidence="2 3">Z8</strain>
    </source>
</reference>
<protein>
    <submittedName>
        <fullName evidence="2">Uncharacterized protein</fullName>
    </submittedName>
</protein>
<name>A0A544TPD9_9BACI</name>
<evidence type="ECO:0000313" key="2">
    <source>
        <dbReference type="EMBL" id="TQR19320.1"/>
    </source>
</evidence>
<dbReference type="Proteomes" id="UP000316626">
    <property type="component" value="Unassembled WGS sequence"/>
</dbReference>
<evidence type="ECO:0000256" key="1">
    <source>
        <dbReference type="SAM" id="Phobius"/>
    </source>
</evidence>
<keyword evidence="1" id="KW-0812">Transmembrane</keyword>
<dbReference type="OrthoDB" id="2455358at2"/>
<gene>
    <name evidence="2" type="ORF">FG384_12895</name>
</gene>
<feature type="transmembrane region" description="Helical" evidence="1">
    <location>
        <begin position="7"/>
        <end position="26"/>
    </location>
</feature>
<accession>A0A544TPD9</accession>
<proteinExistence type="predicted"/>
<evidence type="ECO:0000313" key="3">
    <source>
        <dbReference type="Proteomes" id="UP000316626"/>
    </source>
</evidence>
<keyword evidence="3" id="KW-1185">Reference proteome</keyword>
<feature type="transmembrane region" description="Helical" evidence="1">
    <location>
        <begin position="115"/>
        <end position="138"/>
    </location>
</feature>